<sequence>MSIFGISRKLQINRLTEAPLGNDNRLRVRSDDPGMAPVLDEDDEVLLEDLREGEAFHGSPVGAVLFHVPTVSLLVPHDFPVDHQMVLDVFPVLAEEGDRFQPQGHVVLLRAEQVQADGSEQAVAVADNGKLFEHVFHFAFLVVCFLQFVNISFPKCIFSGFSNSLLEGAVFVLFYKEYGSLPQLSSTSSATASLSVSLDMNL</sequence>
<accession>A0AAW2I7E7</accession>
<gene>
    <name evidence="1" type="ORF">PYX00_000033</name>
</gene>
<dbReference type="EMBL" id="JARGDH010000001">
    <property type="protein sequence ID" value="KAL0278124.1"/>
    <property type="molecule type" value="Genomic_DNA"/>
</dbReference>
<organism evidence="1">
    <name type="scientific">Menopon gallinae</name>
    <name type="common">poultry shaft louse</name>
    <dbReference type="NCBI Taxonomy" id="328185"/>
    <lineage>
        <taxon>Eukaryota</taxon>
        <taxon>Metazoa</taxon>
        <taxon>Ecdysozoa</taxon>
        <taxon>Arthropoda</taxon>
        <taxon>Hexapoda</taxon>
        <taxon>Insecta</taxon>
        <taxon>Pterygota</taxon>
        <taxon>Neoptera</taxon>
        <taxon>Paraneoptera</taxon>
        <taxon>Psocodea</taxon>
        <taxon>Troctomorpha</taxon>
        <taxon>Phthiraptera</taxon>
        <taxon>Amblycera</taxon>
        <taxon>Menoponidae</taxon>
        <taxon>Menopon</taxon>
    </lineage>
</organism>
<comment type="caution">
    <text evidence="1">The sequence shown here is derived from an EMBL/GenBank/DDBJ whole genome shotgun (WGS) entry which is preliminary data.</text>
</comment>
<proteinExistence type="predicted"/>
<name>A0AAW2I7E7_9NEOP</name>
<dbReference type="AlphaFoldDB" id="A0AAW2I7E7"/>
<protein>
    <submittedName>
        <fullName evidence="1">Uncharacterized protein</fullName>
    </submittedName>
</protein>
<evidence type="ECO:0000313" key="1">
    <source>
        <dbReference type="EMBL" id="KAL0278124.1"/>
    </source>
</evidence>
<reference evidence="1" key="1">
    <citation type="journal article" date="2024" name="Gigascience">
        <title>Chromosome-level genome of the poultry shaft louse Menopon gallinae provides insight into the host-switching and adaptive evolution of parasitic lice.</title>
        <authorList>
            <person name="Xu Y."/>
            <person name="Ma L."/>
            <person name="Liu S."/>
            <person name="Liang Y."/>
            <person name="Liu Q."/>
            <person name="He Z."/>
            <person name="Tian L."/>
            <person name="Duan Y."/>
            <person name="Cai W."/>
            <person name="Li H."/>
            <person name="Song F."/>
        </authorList>
    </citation>
    <scope>NUCLEOTIDE SEQUENCE</scope>
    <source>
        <strain evidence="1">Cailab_2023a</strain>
    </source>
</reference>